<sequence length="346" mass="39353">MDLFSPNDLAIEDWNSQILLQDDEENDSEHANEVESVISSSTGVKHVLLSPLHQIYGAAATCKPTMKPISQTHHDQSNHSILHDPHPVTSHYVPFQILSREHDACSNILLSNCPCSSIPLQPPRQLLTHKRLFQHEIQTTRTPHHEFPTRMKTKRTHTKNSQCENCGTHSTPTWRKNPSTGQTLCNKCGLYELRYGMNRPAKEEYLKLGRRKRHVAVEESSTSNVTMSPSEDDLSESECKKMKQDHIISTHESNLKGALNHEGHVHGWSSLNVLKDRLKEASERYPDIIQTLISLIRKHVLTQPQVLSQILQTSQIAQQQHSLNHGESRDLSFTCTDMLLLEKSNE</sequence>
<dbReference type="PROSITE" id="PS50114">
    <property type="entry name" value="GATA_ZN_FINGER_2"/>
    <property type="match status" value="1"/>
</dbReference>
<keyword evidence="1" id="KW-0863">Zinc-finger</keyword>
<dbReference type="GO" id="GO:0006355">
    <property type="term" value="P:regulation of DNA-templated transcription"/>
    <property type="evidence" value="ECO:0007669"/>
    <property type="project" value="InterPro"/>
</dbReference>
<comment type="caution">
    <text evidence="4">The sequence shown here is derived from an EMBL/GenBank/DDBJ whole genome shotgun (WGS) entry which is preliminary data.</text>
</comment>
<dbReference type="CDD" id="cd00202">
    <property type="entry name" value="ZnF_GATA"/>
    <property type="match status" value="1"/>
</dbReference>
<keyword evidence="1" id="KW-0862">Zinc</keyword>
<dbReference type="Gene3D" id="3.30.50.10">
    <property type="entry name" value="Erythroid Transcription Factor GATA-1, subunit A"/>
    <property type="match status" value="1"/>
</dbReference>
<dbReference type="GeneID" id="68099695"/>
<dbReference type="SMART" id="SM00401">
    <property type="entry name" value="ZnF_GATA"/>
    <property type="match status" value="1"/>
</dbReference>
<accession>A0AA88GZB1</accession>
<evidence type="ECO:0000259" key="3">
    <source>
        <dbReference type="PROSITE" id="PS50114"/>
    </source>
</evidence>
<dbReference type="InterPro" id="IPR013088">
    <property type="entry name" value="Znf_NHR/GATA"/>
</dbReference>
<dbReference type="AlphaFoldDB" id="A0AA88GZB1"/>
<feature type="region of interest" description="Disordered" evidence="2">
    <location>
        <begin position="141"/>
        <end position="178"/>
    </location>
</feature>
<evidence type="ECO:0000256" key="1">
    <source>
        <dbReference type="PROSITE-ProRule" id="PRU00094"/>
    </source>
</evidence>
<dbReference type="EMBL" id="PYSW02000002">
    <property type="protein sequence ID" value="KAG2393710.1"/>
    <property type="molecule type" value="Genomic_DNA"/>
</dbReference>
<protein>
    <recommendedName>
        <fullName evidence="3">GATA-type domain-containing protein</fullName>
    </recommendedName>
</protein>
<feature type="compositionally biased region" description="Polar residues" evidence="2">
    <location>
        <begin position="159"/>
        <end position="178"/>
    </location>
</feature>
<dbReference type="Proteomes" id="UP000816034">
    <property type="component" value="Unassembled WGS sequence"/>
</dbReference>
<dbReference type="GO" id="GO:0008270">
    <property type="term" value="F:zinc ion binding"/>
    <property type="evidence" value="ECO:0007669"/>
    <property type="project" value="UniProtKB-KW"/>
</dbReference>
<evidence type="ECO:0000313" key="4">
    <source>
        <dbReference type="EMBL" id="KAG2393710.1"/>
    </source>
</evidence>
<feature type="domain" description="GATA-type" evidence="3">
    <location>
        <begin position="157"/>
        <end position="211"/>
    </location>
</feature>
<dbReference type="SUPFAM" id="SSF57716">
    <property type="entry name" value="Glucocorticoid receptor-like (DNA-binding domain)"/>
    <property type="match status" value="1"/>
</dbReference>
<evidence type="ECO:0000313" key="5">
    <source>
        <dbReference type="Proteomes" id="UP000816034"/>
    </source>
</evidence>
<dbReference type="RefSeq" id="XP_044555604.1">
    <property type="nucleotide sequence ID" value="XM_044697191.1"/>
</dbReference>
<keyword evidence="1" id="KW-0479">Metal-binding</keyword>
<organism evidence="4 5">
    <name type="scientific">Naegleria lovaniensis</name>
    <name type="common">Amoeba</name>
    <dbReference type="NCBI Taxonomy" id="51637"/>
    <lineage>
        <taxon>Eukaryota</taxon>
        <taxon>Discoba</taxon>
        <taxon>Heterolobosea</taxon>
        <taxon>Tetramitia</taxon>
        <taxon>Eutetramitia</taxon>
        <taxon>Vahlkampfiidae</taxon>
        <taxon>Naegleria</taxon>
    </lineage>
</organism>
<dbReference type="GO" id="GO:0043565">
    <property type="term" value="F:sequence-specific DNA binding"/>
    <property type="evidence" value="ECO:0007669"/>
    <property type="project" value="InterPro"/>
</dbReference>
<gene>
    <name evidence="4" type="ORF">C9374_007241</name>
</gene>
<proteinExistence type="predicted"/>
<reference evidence="4 5" key="1">
    <citation type="journal article" date="2018" name="BMC Genomics">
        <title>The genome of Naegleria lovaniensis, the basis for a comparative approach to unravel pathogenicity factors of the human pathogenic amoeba N. fowleri.</title>
        <authorList>
            <person name="Liechti N."/>
            <person name="Schurch N."/>
            <person name="Bruggmann R."/>
            <person name="Wittwer M."/>
        </authorList>
    </citation>
    <scope>NUCLEOTIDE SEQUENCE [LARGE SCALE GENOMIC DNA]</scope>
    <source>
        <strain evidence="4 5">ATCC 30569</strain>
    </source>
</reference>
<name>A0AA88GZB1_NAELO</name>
<dbReference type="Pfam" id="PF00320">
    <property type="entry name" value="GATA"/>
    <property type="match status" value="1"/>
</dbReference>
<dbReference type="InterPro" id="IPR000679">
    <property type="entry name" value="Znf_GATA"/>
</dbReference>
<keyword evidence="5" id="KW-1185">Reference proteome</keyword>
<evidence type="ECO:0000256" key="2">
    <source>
        <dbReference type="SAM" id="MobiDB-lite"/>
    </source>
</evidence>